<dbReference type="SUPFAM" id="SSF55785">
    <property type="entry name" value="PYP-like sensor domain (PAS domain)"/>
    <property type="match status" value="3"/>
</dbReference>
<evidence type="ECO:0000259" key="2">
    <source>
        <dbReference type="PROSITE" id="PS50112"/>
    </source>
</evidence>
<dbReference type="InterPro" id="IPR000014">
    <property type="entry name" value="PAS"/>
</dbReference>
<protein>
    <submittedName>
        <fullName evidence="4">PAS domain S-box protein</fullName>
    </submittedName>
</protein>
<dbReference type="InterPro" id="IPR013655">
    <property type="entry name" value="PAS_fold_3"/>
</dbReference>
<dbReference type="CDD" id="cd00130">
    <property type="entry name" value="PAS"/>
    <property type="match status" value="2"/>
</dbReference>
<dbReference type="Pfam" id="PF02518">
    <property type="entry name" value="HATPase_c"/>
    <property type="match status" value="1"/>
</dbReference>
<dbReference type="Gene3D" id="3.30.450.20">
    <property type="entry name" value="PAS domain"/>
    <property type="match status" value="4"/>
</dbReference>
<dbReference type="Gene3D" id="3.30.565.10">
    <property type="entry name" value="Histidine kinase-like ATPase, C-terminal domain"/>
    <property type="match status" value="1"/>
</dbReference>
<gene>
    <name evidence="4" type="ORF">HYG87_00905</name>
</gene>
<dbReference type="InterPro" id="IPR011495">
    <property type="entry name" value="Sig_transdc_His_kin_sub2_dim/P"/>
</dbReference>
<dbReference type="Pfam" id="PF07568">
    <property type="entry name" value="HisKA_2"/>
    <property type="match status" value="1"/>
</dbReference>
<feature type="domain" description="PAC" evidence="3">
    <location>
        <begin position="308"/>
        <end position="360"/>
    </location>
</feature>
<dbReference type="PROSITE" id="PS50113">
    <property type="entry name" value="PAC"/>
    <property type="match status" value="2"/>
</dbReference>
<dbReference type="PANTHER" id="PTHR43065:SF23">
    <property type="entry name" value="SENSOR HISTIDINE KINASE PDTAS"/>
    <property type="match status" value="1"/>
</dbReference>
<feature type="domain" description="PAC" evidence="3">
    <location>
        <begin position="438"/>
        <end position="488"/>
    </location>
</feature>
<feature type="domain" description="Histidine kinase" evidence="1">
    <location>
        <begin position="803"/>
        <end position="997"/>
    </location>
</feature>
<dbReference type="PANTHER" id="PTHR43065">
    <property type="entry name" value="SENSOR HISTIDINE KINASE"/>
    <property type="match status" value="1"/>
</dbReference>
<evidence type="ECO:0000313" key="4">
    <source>
        <dbReference type="EMBL" id="QUH22422.1"/>
    </source>
</evidence>
<dbReference type="InterPro" id="IPR000700">
    <property type="entry name" value="PAS-assoc_C"/>
</dbReference>
<reference evidence="4" key="1">
    <citation type="submission" date="2020-07" db="EMBL/GenBank/DDBJ databases">
        <title>Methanobacterium. sp. MethCan genome.</title>
        <authorList>
            <person name="Postec A."/>
            <person name="Quemeneur M."/>
        </authorList>
    </citation>
    <scope>NUCLEOTIDE SEQUENCE</scope>
    <source>
        <strain evidence="4">MethCAN</strain>
    </source>
</reference>
<dbReference type="SUPFAM" id="SSF55781">
    <property type="entry name" value="GAF domain-like"/>
    <property type="match status" value="1"/>
</dbReference>
<organism evidence="4 5">
    <name type="scientific">Methanobacterium alkalithermotolerans</name>
    <dbReference type="NCBI Taxonomy" id="2731220"/>
    <lineage>
        <taxon>Archaea</taxon>
        <taxon>Methanobacteriati</taxon>
        <taxon>Methanobacteriota</taxon>
        <taxon>Methanomada group</taxon>
        <taxon>Methanobacteria</taxon>
        <taxon>Methanobacteriales</taxon>
        <taxon>Methanobacteriaceae</taxon>
        <taxon>Methanobacterium</taxon>
    </lineage>
</organism>
<dbReference type="Proteomes" id="UP000681041">
    <property type="component" value="Chromosome"/>
</dbReference>
<dbReference type="SMART" id="SM00387">
    <property type="entry name" value="HATPase_c"/>
    <property type="match status" value="1"/>
</dbReference>
<dbReference type="InterPro" id="IPR029016">
    <property type="entry name" value="GAF-like_dom_sf"/>
</dbReference>
<dbReference type="PROSITE" id="PS50112">
    <property type="entry name" value="PAS"/>
    <property type="match status" value="1"/>
</dbReference>
<dbReference type="SMART" id="SM00065">
    <property type="entry name" value="GAF"/>
    <property type="match status" value="1"/>
</dbReference>
<dbReference type="InterPro" id="IPR003594">
    <property type="entry name" value="HATPase_dom"/>
</dbReference>
<dbReference type="Pfam" id="PF08447">
    <property type="entry name" value="PAS_3"/>
    <property type="match status" value="1"/>
</dbReference>
<keyword evidence="5" id="KW-1185">Reference proteome</keyword>
<evidence type="ECO:0000259" key="3">
    <source>
        <dbReference type="PROSITE" id="PS50113"/>
    </source>
</evidence>
<dbReference type="SMART" id="SM00086">
    <property type="entry name" value="PAC"/>
    <property type="match status" value="3"/>
</dbReference>
<name>A0A8T8K3A8_9EURY</name>
<dbReference type="InterPro" id="IPR003018">
    <property type="entry name" value="GAF"/>
</dbReference>
<accession>A0A8T8K3A8</accession>
<evidence type="ECO:0000313" key="5">
    <source>
        <dbReference type="Proteomes" id="UP000681041"/>
    </source>
</evidence>
<dbReference type="InterPro" id="IPR035965">
    <property type="entry name" value="PAS-like_dom_sf"/>
</dbReference>
<dbReference type="EMBL" id="CP058560">
    <property type="protein sequence ID" value="QUH22422.1"/>
    <property type="molecule type" value="Genomic_DNA"/>
</dbReference>
<dbReference type="RefSeq" id="WP_211533366.1">
    <property type="nucleotide sequence ID" value="NZ_CP058560.1"/>
</dbReference>
<dbReference type="Pfam" id="PF14417">
    <property type="entry name" value="MEDS"/>
    <property type="match status" value="1"/>
</dbReference>
<evidence type="ECO:0000259" key="1">
    <source>
        <dbReference type="PROSITE" id="PS50109"/>
    </source>
</evidence>
<dbReference type="AlphaFoldDB" id="A0A8T8K3A8"/>
<dbReference type="KEGG" id="meme:HYG87_00905"/>
<dbReference type="SUPFAM" id="SSF55874">
    <property type="entry name" value="ATPase domain of HSP90 chaperone/DNA topoisomerase II/histidine kinase"/>
    <property type="match status" value="1"/>
</dbReference>
<dbReference type="InterPro" id="IPR036890">
    <property type="entry name" value="HATPase_C_sf"/>
</dbReference>
<dbReference type="InterPro" id="IPR025847">
    <property type="entry name" value="MEDS_domain"/>
</dbReference>
<dbReference type="Pfam" id="PF13426">
    <property type="entry name" value="PAS_9"/>
    <property type="match status" value="2"/>
</dbReference>
<dbReference type="SMART" id="SM00091">
    <property type="entry name" value="PAS"/>
    <property type="match status" value="3"/>
</dbReference>
<dbReference type="NCBIfam" id="TIGR00229">
    <property type="entry name" value="sensory_box"/>
    <property type="match status" value="3"/>
</dbReference>
<proteinExistence type="predicted"/>
<dbReference type="Pfam" id="PF13185">
    <property type="entry name" value="GAF_2"/>
    <property type="match status" value="1"/>
</dbReference>
<feature type="domain" description="PAS" evidence="2">
    <location>
        <begin position="234"/>
        <end position="305"/>
    </location>
</feature>
<dbReference type="OrthoDB" id="8127at2157"/>
<dbReference type="GeneID" id="64819279"/>
<sequence length="1002" mass="115317">MEKDNYLGEIKSFSTLEDDLNSLKPHQHIALLYNNPREWKETIIPFIKWGLEKGEKCVYIRDSSQDNKLQEYLKKEGVEVNFCEKSGQLVILDESEAYTKDGDFNSDTRIHLIKTEAQIAKDKGFKALRICGEMSWVLHDQSGLDRLMEYESQLNQNFTSKYPSLAICQFDMQKFDPEIIKGVIMTHPYLINGGEIYKNFYHVPAHEFQDTPLAEKEVEIWLNNIKREHKIRLREELYAEVLSKSSQAFVIGLSDGKILFNNPAFNELVGYSPDEIKSLNWDKDLTSPECRHQEKIILQEMEKTGLPVRYEKEYLKKDGTRVPIEILTHPSYNHEGELKYYYSFINDISSRKKVEEELLISENKYHTLFDNAESGIFLIRDGFFMECNQKVLEIFGVLEENILGKTPADFSPPLQEDGTPSDLKAKKLMEKALSGEPQHFEWKHQQQNGTVFFTEVSLNRLKIGEEYLLQAIVMDITGRKRAENLLKESEHKHRMVGELISDFAYSCIQKDGEYRVDWITGSFYHITGFSKKDMDNQFGWMFTVHPDDTPKAQQQLQDIKPGEKNIKIFRIISSQGQIIWLRNHIECVEENGNWRIYGAAQDISREKIYLEDLKRELEINQSLSRIYAPLISDSSSMEDVADIILQESLKLTHSENGYVGMVDPENQDMVVLTHSSMMVGCEMVDLDDKIRFPPSKNGNYPALWGHSLNTGKGIYTNQPETHKTSRGTPSGHIKVTNFISVPVMAEKELLGQIALANSRHDYDDNDLEALKRLAEFYALAIQRMRFKDDLLNSIKDKELLLREIHHRVKNNLQIIASLLNLQSAETQEEEAQEFCRVSQDRVRSMALIHEKLYKSPNISRINFYDYVKSLTEALFYNYTTHPGIVQLNLDIDNISLDLDTAIPCGLLLNELITNSLKYAFPDGNKGTITIKFKSLPSGEYQLVIGDDGIGLPPGFNLDRVETLGLQIVISLVKQIEGTLELEETSGTVYTINFKELSYKNRL</sequence>
<dbReference type="InterPro" id="IPR005467">
    <property type="entry name" value="His_kinase_dom"/>
</dbReference>
<dbReference type="PROSITE" id="PS50109">
    <property type="entry name" value="HIS_KIN"/>
    <property type="match status" value="1"/>
</dbReference>
<dbReference type="Gene3D" id="3.30.450.40">
    <property type="match status" value="1"/>
</dbReference>
<dbReference type="InterPro" id="IPR001610">
    <property type="entry name" value="PAC"/>
</dbReference>